<evidence type="ECO:0000313" key="2">
    <source>
        <dbReference type="EMBL" id="RJL21450.1"/>
    </source>
</evidence>
<proteinExistence type="predicted"/>
<evidence type="ECO:0000313" key="3">
    <source>
        <dbReference type="Proteomes" id="UP000265768"/>
    </source>
</evidence>
<comment type="caution">
    <text evidence="2">The sequence shown here is derived from an EMBL/GenBank/DDBJ whole genome shotgun (WGS) entry which is preliminary data.</text>
</comment>
<gene>
    <name evidence="2" type="ORF">D5H75_37445</name>
</gene>
<organism evidence="2 3">
    <name type="scientific">Bailinhaonella thermotolerans</name>
    <dbReference type="NCBI Taxonomy" id="1070861"/>
    <lineage>
        <taxon>Bacteria</taxon>
        <taxon>Bacillati</taxon>
        <taxon>Actinomycetota</taxon>
        <taxon>Actinomycetes</taxon>
        <taxon>Streptosporangiales</taxon>
        <taxon>Streptosporangiaceae</taxon>
        <taxon>Bailinhaonella</taxon>
    </lineage>
</organism>
<evidence type="ECO:0000256" key="1">
    <source>
        <dbReference type="SAM" id="MobiDB-lite"/>
    </source>
</evidence>
<dbReference type="AlphaFoldDB" id="A0A3A4APW7"/>
<reference evidence="2 3" key="1">
    <citation type="submission" date="2018-09" db="EMBL/GenBank/DDBJ databases">
        <title>YIM 75507 draft genome.</title>
        <authorList>
            <person name="Tang S."/>
            <person name="Feng Y."/>
        </authorList>
    </citation>
    <scope>NUCLEOTIDE SEQUENCE [LARGE SCALE GENOMIC DNA]</scope>
    <source>
        <strain evidence="2 3">YIM 75507</strain>
    </source>
</reference>
<keyword evidence="3" id="KW-1185">Reference proteome</keyword>
<protein>
    <recommendedName>
        <fullName evidence="4">YtxH domain-containing protein</fullName>
    </recommendedName>
</protein>
<feature type="region of interest" description="Disordered" evidence="1">
    <location>
        <begin position="63"/>
        <end position="91"/>
    </location>
</feature>
<accession>A0A3A4APW7</accession>
<dbReference type="Proteomes" id="UP000265768">
    <property type="component" value="Unassembled WGS sequence"/>
</dbReference>
<name>A0A3A4APW7_9ACTN</name>
<evidence type="ECO:0008006" key="4">
    <source>
        <dbReference type="Google" id="ProtNLM"/>
    </source>
</evidence>
<sequence>MTFLAGAAVGYVLGSKAGRERYEQIKRAAGRLADNPSMQEAAGVLQAQAGRLLGTARERLGGTLGEKFPALRPLNDQDDSPADRSAPPPPH</sequence>
<dbReference type="EMBL" id="QZEY01000025">
    <property type="protein sequence ID" value="RJL21450.1"/>
    <property type="molecule type" value="Genomic_DNA"/>
</dbReference>